<keyword evidence="1" id="KW-0472">Membrane</keyword>
<dbReference type="Proteomes" id="UP001235030">
    <property type="component" value="Chromosome"/>
</dbReference>
<evidence type="ECO:0000256" key="1">
    <source>
        <dbReference type="SAM" id="Phobius"/>
    </source>
</evidence>
<protein>
    <submittedName>
        <fullName evidence="2">Uncharacterized protein</fullName>
    </submittedName>
</protein>
<accession>A0ABY9PXL0</accession>
<dbReference type="EMBL" id="CP101637">
    <property type="protein sequence ID" value="WMT80403.1"/>
    <property type="molecule type" value="Genomic_DNA"/>
</dbReference>
<evidence type="ECO:0000313" key="2">
    <source>
        <dbReference type="EMBL" id="WMT80403.1"/>
    </source>
</evidence>
<feature type="transmembrane region" description="Helical" evidence="1">
    <location>
        <begin position="6"/>
        <end position="22"/>
    </location>
</feature>
<reference evidence="2 3" key="1">
    <citation type="submission" date="2022-07" db="EMBL/GenBank/DDBJ databases">
        <title>Genome sequence of Terrisporobacter mayombei DSM6539.</title>
        <authorList>
            <person name="Boeer T."/>
            <person name="Bengelsdorf F.R."/>
            <person name="Daniel R."/>
            <person name="Poehlein A."/>
        </authorList>
    </citation>
    <scope>NUCLEOTIDE SEQUENCE [LARGE SCALE GENOMIC DNA]</scope>
    <source>
        <strain evidence="2 3">DSM 6539</strain>
    </source>
</reference>
<sequence>MKKIIFLLSSVICGVFFVFKLFNNKRDMAKIK</sequence>
<evidence type="ECO:0000313" key="3">
    <source>
        <dbReference type="Proteomes" id="UP001235030"/>
    </source>
</evidence>
<gene>
    <name evidence="2" type="ORF">TEMA_07190</name>
</gene>
<proteinExistence type="predicted"/>
<keyword evidence="1" id="KW-1133">Transmembrane helix</keyword>
<keyword evidence="1" id="KW-0812">Transmembrane</keyword>
<keyword evidence="3" id="KW-1185">Reference proteome</keyword>
<name>A0ABY9PXL0_9FIRM</name>
<organism evidence="2 3">
    <name type="scientific">Terrisporobacter mayombei</name>
    <dbReference type="NCBI Taxonomy" id="1541"/>
    <lineage>
        <taxon>Bacteria</taxon>
        <taxon>Bacillati</taxon>
        <taxon>Bacillota</taxon>
        <taxon>Clostridia</taxon>
        <taxon>Peptostreptococcales</taxon>
        <taxon>Peptostreptococcaceae</taxon>
        <taxon>Terrisporobacter</taxon>
    </lineage>
</organism>